<feature type="region of interest" description="Disordered" evidence="2">
    <location>
        <begin position="3413"/>
        <end position="3440"/>
    </location>
</feature>
<keyword evidence="1" id="KW-0175">Coiled coil</keyword>
<feature type="compositionally biased region" description="Polar residues" evidence="2">
    <location>
        <begin position="34"/>
        <end position="45"/>
    </location>
</feature>
<name>A0A812IQW6_9DINO</name>
<dbReference type="PANTHER" id="PTHR19446">
    <property type="entry name" value="REVERSE TRANSCRIPTASES"/>
    <property type="match status" value="1"/>
</dbReference>
<feature type="region of interest" description="Disordered" evidence="2">
    <location>
        <begin position="2059"/>
        <end position="2082"/>
    </location>
</feature>
<feature type="region of interest" description="Disordered" evidence="2">
    <location>
        <begin position="736"/>
        <end position="798"/>
    </location>
</feature>
<dbReference type="PROSITE" id="PS50879">
    <property type="entry name" value="RNASE_H_1"/>
    <property type="match status" value="1"/>
</dbReference>
<feature type="region of interest" description="Disordered" evidence="2">
    <location>
        <begin position="873"/>
        <end position="901"/>
    </location>
</feature>
<dbReference type="GO" id="GO:0003676">
    <property type="term" value="F:nucleic acid binding"/>
    <property type="evidence" value="ECO:0007669"/>
    <property type="project" value="InterPro"/>
</dbReference>
<dbReference type="EMBL" id="CAJNJA010003848">
    <property type="protein sequence ID" value="CAE7176445.1"/>
    <property type="molecule type" value="Genomic_DNA"/>
</dbReference>
<feature type="compositionally biased region" description="Acidic residues" evidence="2">
    <location>
        <begin position="736"/>
        <end position="753"/>
    </location>
</feature>
<evidence type="ECO:0000256" key="2">
    <source>
        <dbReference type="SAM" id="MobiDB-lite"/>
    </source>
</evidence>
<feature type="compositionally biased region" description="Basic and acidic residues" evidence="2">
    <location>
        <begin position="1740"/>
        <end position="1757"/>
    </location>
</feature>
<dbReference type="Pfam" id="PF03372">
    <property type="entry name" value="Exo_endo_phos"/>
    <property type="match status" value="1"/>
</dbReference>
<feature type="compositionally biased region" description="Low complexity" evidence="2">
    <location>
        <begin position="1282"/>
        <end position="1291"/>
    </location>
</feature>
<feature type="coiled-coil region" evidence="1">
    <location>
        <begin position="130"/>
        <end position="157"/>
    </location>
</feature>
<accession>A0A812IQW6</accession>
<reference evidence="4" key="1">
    <citation type="submission" date="2021-02" db="EMBL/GenBank/DDBJ databases">
        <authorList>
            <person name="Dougan E. K."/>
            <person name="Rhodes N."/>
            <person name="Thang M."/>
            <person name="Chan C."/>
        </authorList>
    </citation>
    <scope>NUCLEOTIDE SEQUENCE</scope>
</reference>
<feature type="region of interest" description="Disordered" evidence="2">
    <location>
        <begin position="1699"/>
        <end position="1763"/>
    </location>
</feature>
<feature type="non-terminal residue" evidence="4">
    <location>
        <position position="4060"/>
    </location>
</feature>
<evidence type="ECO:0000313" key="5">
    <source>
        <dbReference type="Proteomes" id="UP000601435"/>
    </source>
</evidence>
<evidence type="ECO:0000259" key="3">
    <source>
        <dbReference type="PROSITE" id="PS50879"/>
    </source>
</evidence>
<dbReference type="InterPro" id="IPR002156">
    <property type="entry name" value="RNaseH_domain"/>
</dbReference>
<evidence type="ECO:0000256" key="1">
    <source>
        <dbReference type="SAM" id="Coils"/>
    </source>
</evidence>
<dbReference type="GO" id="GO:0004523">
    <property type="term" value="F:RNA-DNA hybrid ribonuclease activity"/>
    <property type="evidence" value="ECO:0007669"/>
    <property type="project" value="InterPro"/>
</dbReference>
<comment type="caution">
    <text evidence="4">The sequence shown here is derived from an EMBL/GenBank/DDBJ whole genome shotgun (WGS) entry which is preliminary data.</text>
</comment>
<feature type="compositionally biased region" description="Acidic residues" evidence="2">
    <location>
        <begin position="2066"/>
        <end position="2075"/>
    </location>
</feature>
<feature type="compositionally biased region" description="Polar residues" evidence="2">
    <location>
        <begin position="1712"/>
        <end position="1727"/>
    </location>
</feature>
<dbReference type="SUPFAM" id="SSF53098">
    <property type="entry name" value="Ribonuclease H-like"/>
    <property type="match status" value="1"/>
</dbReference>
<dbReference type="InterPro" id="IPR036691">
    <property type="entry name" value="Endo/exonu/phosph_ase_sf"/>
</dbReference>
<feature type="compositionally biased region" description="Basic and acidic residues" evidence="2">
    <location>
        <begin position="887"/>
        <end position="898"/>
    </location>
</feature>
<organism evidence="4 5">
    <name type="scientific">Symbiodinium necroappetens</name>
    <dbReference type="NCBI Taxonomy" id="1628268"/>
    <lineage>
        <taxon>Eukaryota</taxon>
        <taxon>Sar</taxon>
        <taxon>Alveolata</taxon>
        <taxon>Dinophyceae</taxon>
        <taxon>Suessiales</taxon>
        <taxon>Symbiodiniaceae</taxon>
        <taxon>Symbiodinium</taxon>
    </lineage>
</organism>
<dbReference type="OrthoDB" id="447518at2759"/>
<dbReference type="InterPro" id="IPR036397">
    <property type="entry name" value="RNaseH_sf"/>
</dbReference>
<sequence>MGRGRANPQPRGSAQHGDGGGGYGYHLWRGAKSPSHQAPWKSSTGRQQALFPGYLSMKVSVDSAQPGAVAGAHALPDDADSRLVPTVQTALNHTRKAETKVIRLRNQHTECIAKFKQWEAKMMASYQRERGRFAKDTERLLREIAEAEQEQMDARASLRAMALSAMEEGKERDVEMPAVENVFASWARAEEQSTMGVLQRAMAADLTPVRPTPSAPRTPPTGSGVHCEMSAPRAAVDPYFHIPAAPPGFVSPPGLAAGPAVSQAPLEPSTAVPGGPDPTGMPHVPADGSALPPGYGPSPTLQDRVARRRALEPFGGAKASRTEFDASAIVAAAQSALASGKKIRIVEDDGDEEEEDDELHTADAPVQIEDRRTLYSPCDVRSELGNVTTAALHLLVLWRLLLSAMCLQLWSCLGATLADQNVRAQPNHGLAVLLSDVASALTEAHAVLTPVIAMQVIQIHRVMHYALTTCRRTTTLQLGPLGMLITTEIILTLPASLEHFIDRLATVLFDARSMTGKVFAEILPNHTSLDAICRIVGQEVHLEEGDTLCLAPAQHLPLWGPSLMRSLQQPTPWLSIDPVPATARALCVLILHESGKYLYSDLVQCDWQNCLRVTHFVGVEMSESRLVSAFDLTSYVYHGTPVRGIIAVLRRSTDRDQQNRPLPAVLFVDSRPVGQDVNFCVLDHYHVSREFLQGYVRCPTPPGHRLAVMGGQLRGNGFDFHSGEVLTLAFLPVEQGEPEAGESEPDGSDDPPDSSDGGHGSDDSTRSRSRHRDVSLSKASGDSSYQSHLPAPADTNESHRKQSQASCCMLAPITPALLEVCVFDGSGFFNLAMQVGRKLIAASSVLTCPPAPKVDGPPRLEAKIGDTPPLHISLRNLDNGEGPPRPPDMRDLGDHSPERGQPPDFFVEAPDFLEDPVPAPRLRGLFVVLCEDYRPEVIPLNFWLPVAQFQVMREVQAMRLPDVRRYFPRLLDVKPQPCASFAVLLGITGIPGPFCDVVFDCRAVGGFVFAGHADAEASRAELLAIAGFAHRLDADVWVPSSRGPLQERQPAHLDFGVLVSIAPRGILPPRFAPLAEMLRRPEDWNARAEVPFASDPGLWLLTDEGPCFHPIPAGASRIPRGVLADSLGYDRERLVTVPPSPQMRGLCIRGVAASAALVATQCLPHSTVAEPRASVIIVDLRPLQLGVTWRLAHRGTFSLQHFAEDLDYPCPEGFQLIAEGAPRISSRPGVVLHVVDGSRITVACAPIPPGMPEEARHRETQSGGTDSEDFSPRTQDEDTDASSDGSSSARPAGPPTPEPIGPRPDHNNRFASLVLLNAAHALCPYSLLLLALSAAPVAASAPSATDGRIPPDPSILYGVGLLSLGLWQAFAASSNLGLAWPLIPANPATFLDQETDASAQEAGVQLTRISYAVMTPDYPPETGEVELELPCTPEEAIQAVQASRSTPCHLRFPFLTPASPQSVVGHAVLLATPRWAPLALTVLVNTSAIDGRIFACYALEYADYSTLIALADLPPQAAYDVYAGDDDQPLNEGAQIHMFPGMQIAIAFADQHPAFGLPFACRHVLCLEDHRNPTSFGVKMARRFGIDDRQLNVLIASPAPANIALEGVRCQALIAVCEKSCSDADGTIPGFFLDQRPIQEGFAFMHLRDPVPDVLSLHRIFQADAPRGWVPRFSNEHVPDGRPTFTSGSVVVVDYVPEPAPSDALEGDPEATDTTAYGNTPAPSNTEHPLARTDGSAHPGRGDDPPRGQEGRDDGLPHPDSGTNTCPMLPGVFLILSQDYTTELLEVRIPLNTQAAVALLYVSQARACQDRDRFPILCAVEPQPLGAQAVLLALPQWAPDGVIAAFDLTAIDGRIFALNIGRRATRAGLLQAAELPDDPRFEVFVGTMPWPIPADTAVDVRHGDLIQFTFVGRGHSVVASFPDMLRSAYGWHADPTFIRAYSGWNLDDTWVVNDDKSFLMHVSSARRRYVRQDLAFRVRIPADELILRPPQPRISDFSNRGWVTCSVLYAARSLHGHHYTAAEAISTYQGFSLVFVQGSALPVQDGAVFTAAFVPEPPPRSLAPDPPDDSPDQPGDDQSGGYQIALRPHAGEAFLFGLFSLMFWALAVPLQSRVLRIVLLFATIQLRVADGVLSVACVLPQGEVVNSPGSLPSAAWEHEEAPAVAFHALGRPLPTPARALTFAQVKVPQVPLTSGPPKTTQTLFGDSFALGGMPAYKVELESLRLDTLSTLLEDSRSASEDYPIYLAATLLDAVLEHHHGDQDNSPTPAKLSLVEALPDDCSAVPPVHPAPWPMAAASFNQPLQHARLQLGGADLGFTAHQAALFLQPQVRFGDFRDLLSRLPPTVAKALHSTFPAAVPASPLLCFVDGSFTPAANSHNALIGWSCVFLDLEKRGVSIVSGPRPRWYAQSEVPASAFVAECIAMTAAIWVGSTAFFCRQVLYLSDCQAAIQVASGKAASFANDVALVLRRTASCAEAFLGAPLSIRYVPGHKGHFGNEVADAAAKLASKGNAVGRLVWSDETGGSVDWWACQAHRVEWCGIAMRSLFGDRTLPPVQSAPAQTRACCASTVPFARPVRTHCAHTAHPPRTQCGLTPEQMMAPFRPTVPTEGATGERFGKLHLCFATYNVLSLCGKAFADQQPGGLAFAAGRPAMLARCLSEAGIHALAVQEARTETGFLRTADFLRFSSGHESGCLGVELWFLEGHAIIPASSQGDAKAAFSKEAFNVVYRDPRRLILNFSSGPLRLCFASLHAPHRGTEASKLQSWWSQTLVMIKEAAVRSPVILGGDFNASVGSVSSNRIGDCGPEEQDEAGAFLHELVDCCHAWIPATWDRCHTGQCWTYIQKRNQALTRPDMICLPDCWSDAQVSSWVDPSIHVGQPYIDHLASVIQVRAWLKVSKGGGRPKPARIDAKALADPANQPKLEAILSAAPRIPWDVSADAHAALLVGYLQHELVGTFAMAKGQPRQAYITADTWELHGQVAALRKRCARLRRQCCTQLLAAAFRAWAERNATLLHNAISSPWASNAASWGQVQSRQLRDLSQRLRKACRQDRARYLSELADEVQSNKPGSHQALNRLLGLKQKKPFAPDVLPEILDQDGHPCPTPEATLQRWRSYFGDMESGVEMPPADVFAEAGTRRHLAWPAPPDALSLPGPSDVCRAMASIKSHKACGPDGVPGELFKTAPAFLAPLVMPLVFKLGLLGEEAAGLKSALLTWLYKQRGAKNTCSSYRAIMLLPTLTKVIHRAYRPRIYEHVLHHAPPLLLGGRKGASAVFGSHVIRLFCRWTAACQKPACVLFADVASAYYNSIRDLTARRIDDQGQPVSTHVPHDGTEQHEGLATALHGPSAFEASGATAWLESLAAEFHRGSWFSLRGDHVPVVTRRGSRPGSSLADLMYSSGVAQIVATRDALRAQSPEAGHVPQVPWDGKRDLSPTQTPTTASPLSDVIWADDLAECFMLSTSQRAAHQVSLEASILDEAFASQGYCLTYGPSKTAARVLLMGDGSRAAKRALFQGTGTLPVLRETEMAATLPLVTSYKHLGVLVGSSFLLELRARCASAWAAFRQGKLRAYRCRRIAVARRGTLLSTMVMPRLLFGAGAWPSLNRGESLLFQRTVMSLYRQTLCVPKGEDQHISGAMACALLGLADPHTLLRVERLRYLRQLSQAAPDTLWALLRQDTSYLKELRDAMQWLFRRVSATVPLQDPLLCWGDWSQIMCEAPGRFRGWIKRAAALEALRLRAFAALQSCRRCLIPFCSNERPEPEHSVRFAEACLPCRKAFVDRVSWACHASRLHGYRTRATEVTRGIDQSWCSGCGKLFANSSRMKRHVFVTPACQVNWGTFHLAGSLPKHPLHPSAPPVQLPGLGAATRPARDVPQDTCHPALLDALLGLDESDDTQVWAVIQDFIAPIEHLRSTVEVWRAHPSAQPFAEEAASNMLLLLDPEVCCDTFQQPKTQPTHLDFLAPLPPLSGLALPLASSGAAASFVIEAPPLPCFVYPFDCSVPLAVADRHVAWLEASVEVLAAATQTSVTSPVRIGASETALRCLEPATTWLKAGGLVSTAE</sequence>
<dbReference type="SUPFAM" id="SSF56219">
    <property type="entry name" value="DNase I-like"/>
    <property type="match status" value="1"/>
</dbReference>
<keyword evidence="5" id="KW-1185">Reference proteome</keyword>
<proteinExistence type="predicted"/>
<feature type="domain" description="RNase H type-1" evidence="3">
    <location>
        <begin position="2359"/>
        <end position="2509"/>
    </location>
</feature>
<dbReference type="Gene3D" id="3.60.10.10">
    <property type="entry name" value="Endonuclease/exonuclease/phosphatase"/>
    <property type="match status" value="1"/>
</dbReference>
<feature type="compositionally biased region" description="Pro residues" evidence="2">
    <location>
        <begin position="1292"/>
        <end position="1302"/>
    </location>
</feature>
<feature type="region of interest" description="Disordered" evidence="2">
    <location>
        <begin position="1"/>
        <end position="45"/>
    </location>
</feature>
<dbReference type="Gene3D" id="3.30.420.10">
    <property type="entry name" value="Ribonuclease H-like superfamily/Ribonuclease H"/>
    <property type="match status" value="1"/>
</dbReference>
<dbReference type="Proteomes" id="UP000601435">
    <property type="component" value="Unassembled WGS sequence"/>
</dbReference>
<feature type="compositionally biased region" description="Polar residues" evidence="2">
    <location>
        <begin position="777"/>
        <end position="787"/>
    </location>
</feature>
<dbReference type="InterPro" id="IPR012337">
    <property type="entry name" value="RNaseH-like_sf"/>
</dbReference>
<evidence type="ECO:0000313" key="4">
    <source>
        <dbReference type="EMBL" id="CAE7176445.1"/>
    </source>
</evidence>
<feature type="region of interest" description="Disordered" evidence="2">
    <location>
        <begin position="256"/>
        <end position="281"/>
    </location>
</feature>
<feature type="region of interest" description="Disordered" evidence="2">
    <location>
        <begin position="1245"/>
        <end position="1305"/>
    </location>
</feature>
<protein>
    <recommendedName>
        <fullName evidence="3">RNase H type-1 domain-containing protein</fullName>
    </recommendedName>
</protein>
<gene>
    <name evidence="4" type="ORF">SNEC2469_LOCUS607</name>
</gene>
<dbReference type="InterPro" id="IPR005135">
    <property type="entry name" value="Endo/exonuclease/phosphatase"/>
</dbReference>